<dbReference type="SUPFAM" id="SSF81901">
    <property type="entry name" value="HCP-like"/>
    <property type="match status" value="1"/>
</dbReference>
<dbReference type="SMART" id="SM00671">
    <property type="entry name" value="SEL1"/>
    <property type="match status" value="2"/>
</dbReference>
<dbReference type="AlphaFoldDB" id="A0A7X0NFA4"/>
<reference evidence="2 3" key="1">
    <citation type="submission" date="2020-08" db="EMBL/GenBank/DDBJ databases">
        <title>Genomic Encyclopedia of Type Strains, Phase IV (KMG-IV): sequencing the most valuable type-strain genomes for metagenomic binning, comparative biology and taxonomic classification.</title>
        <authorList>
            <person name="Goeker M."/>
        </authorList>
    </citation>
    <scope>NUCLEOTIDE SEQUENCE [LARGE SCALE GENOMIC DNA]</scope>
    <source>
        <strain evidence="2 3">DSM 26287</strain>
    </source>
</reference>
<comment type="caution">
    <text evidence="2">The sequence shown here is derived from an EMBL/GenBank/DDBJ whole genome shotgun (WGS) entry which is preliminary data.</text>
</comment>
<evidence type="ECO:0000256" key="1">
    <source>
        <dbReference type="SAM" id="Phobius"/>
    </source>
</evidence>
<keyword evidence="1" id="KW-1133">Transmembrane helix</keyword>
<protein>
    <recommendedName>
        <fullName evidence="4">Sel1 repeat family protein</fullName>
    </recommendedName>
</protein>
<sequence length="292" mass="33626">MTFNEALNIKSFKVPKIKPSYIQSIVAIVLLLILLLIVLYQYKTTKAEQNQSLAVISNPKINDIYFVDYRLLSDKLRPTEKYRIAKVVDITGDIVTLVYSALLYQRQNAAINSISYGQLRYSDSFETKRYNLPLSEIKNMYYNNVIYLAKRPVRKKLFGNLVGPEKPRAVSSHLIYGKKENITGESYLNERFSETNLASAFEYFQQSAELGYAQGQVNLAEMYINGRYVEIDFKKALFWLEQASLQSYKPAILKYGIICKQVSTCNLADFYHGLTNFGVNIKVRKLDFTLDK</sequence>
<keyword evidence="1" id="KW-0812">Transmembrane</keyword>
<accession>A0A7X0NFA4</accession>
<evidence type="ECO:0000313" key="3">
    <source>
        <dbReference type="Proteomes" id="UP000537141"/>
    </source>
</evidence>
<organism evidence="2 3">
    <name type="scientific">Thalassotalea piscium</name>
    <dbReference type="NCBI Taxonomy" id="1230533"/>
    <lineage>
        <taxon>Bacteria</taxon>
        <taxon>Pseudomonadati</taxon>
        <taxon>Pseudomonadota</taxon>
        <taxon>Gammaproteobacteria</taxon>
        <taxon>Alteromonadales</taxon>
        <taxon>Colwelliaceae</taxon>
        <taxon>Thalassotalea</taxon>
    </lineage>
</organism>
<proteinExistence type="predicted"/>
<dbReference type="Pfam" id="PF08238">
    <property type="entry name" value="Sel1"/>
    <property type="match status" value="2"/>
</dbReference>
<dbReference type="Gene3D" id="1.25.40.10">
    <property type="entry name" value="Tetratricopeptide repeat domain"/>
    <property type="match status" value="1"/>
</dbReference>
<keyword evidence="1" id="KW-0472">Membrane</keyword>
<dbReference type="InterPro" id="IPR006597">
    <property type="entry name" value="Sel1-like"/>
</dbReference>
<evidence type="ECO:0008006" key="4">
    <source>
        <dbReference type="Google" id="ProtNLM"/>
    </source>
</evidence>
<dbReference type="RefSeq" id="WP_184422936.1">
    <property type="nucleotide sequence ID" value="NZ_AP027362.1"/>
</dbReference>
<name>A0A7X0NFA4_9GAMM</name>
<feature type="transmembrane region" description="Helical" evidence="1">
    <location>
        <begin position="21"/>
        <end position="42"/>
    </location>
</feature>
<dbReference type="EMBL" id="JACHHU010000004">
    <property type="protein sequence ID" value="MBB6542365.1"/>
    <property type="molecule type" value="Genomic_DNA"/>
</dbReference>
<evidence type="ECO:0000313" key="2">
    <source>
        <dbReference type="EMBL" id="MBB6542365.1"/>
    </source>
</evidence>
<gene>
    <name evidence="2" type="ORF">HNQ55_000852</name>
</gene>
<dbReference type="InterPro" id="IPR011990">
    <property type="entry name" value="TPR-like_helical_dom_sf"/>
</dbReference>
<keyword evidence="3" id="KW-1185">Reference proteome</keyword>
<dbReference type="Proteomes" id="UP000537141">
    <property type="component" value="Unassembled WGS sequence"/>
</dbReference>